<dbReference type="GO" id="GO:0016301">
    <property type="term" value="F:kinase activity"/>
    <property type="evidence" value="ECO:0007669"/>
    <property type="project" value="UniProtKB-KW"/>
</dbReference>
<feature type="domain" description="DAGKc" evidence="1">
    <location>
        <begin position="1"/>
        <end position="131"/>
    </location>
</feature>
<dbReference type="SMART" id="SM00046">
    <property type="entry name" value="DAGKc"/>
    <property type="match status" value="1"/>
</dbReference>
<dbReference type="InterPro" id="IPR016064">
    <property type="entry name" value="NAD/diacylglycerol_kinase_sf"/>
</dbReference>
<keyword evidence="2" id="KW-0418">Kinase</keyword>
<dbReference type="InterPro" id="IPR001206">
    <property type="entry name" value="Diacylglycerol_kinase_cat_dom"/>
</dbReference>
<dbReference type="GO" id="GO:0019242">
    <property type="term" value="P:methylglyoxal biosynthetic process"/>
    <property type="evidence" value="ECO:0007669"/>
    <property type="project" value="InterPro"/>
</dbReference>
<evidence type="ECO:0000313" key="2">
    <source>
        <dbReference type="EMBL" id="RIY02142.1"/>
    </source>
</evidence>
<dbReference type="AlphaFoldDB" id="A0A3A1WQ70"/>
<evidence type="ECO:0000259" key="1">
    <source>
        <dbReference type="PROSITE" id="PS50146"/>
    </source>
</evidence>
<dbReference type="PANTHER" id="PTHR30492">
    <property type="entry name" value="METHYLGLYOXAL SYNTHASE"/>
    <property type="match status" value="1"/>
</dbReference>
<evidence type="ECO:0000313" key="3">
    <source>
        <dbReference type="Proteomes" id="UP000265750"/>
    </source>
</evidence>
<dbReference type="InterPro" id="IPR045540">
    <property type="entry name" value="YegS/DAGK_C"/>
</dbReference>
<keyword evidence="2" id="KW-0808">Transferase</keyword>
<dbReference type="PROSITE" id="PS50146">
    <property type="entry name" value="DAGK"/>
    <property type="match status" value="1"/>
</dbReference>
<dbReference type="InterPro" id="IPR004363">
    <property type="entry name" value="Methylgl_synth"/>
</dbReference>
<name>A0A3A1WQ70_9HYPH</name>
<protein>
    <submittedName>
        <fullName evidence="2">Diacylglycerol kinase</fullName>
    </submittedName>
</protein>
<dbReference type="GO" id="GO:0005829">
    <property type="term" value="C:cytosol"/>
    <property type="evidence" value="ECO:0007669"/>
    <property type="project" value="TreeGrafter"/>
</dbReference>
<dbReference type="SUPFAM" id="SSF111331">
    <property type="entry name" value="NAD kinase/diacylglycerol kinase-like"/>
    <property type="match status" value="1"/>
</dbReference>
<gene>
    <name evidence="2" type="ORF">D3218_07565</name>
</gene>
<dbReference type="GO" id="GO:0008929">
    <property type="term" value="F:methylglyoxal synthase activity"/>
    <property type="evidence" value="ECO:0007669"/>
    <property type="project" value="InterPro"/>
</dbReference>
<dbReference type="Pfam" id="PF00781">
    <property type="entry name" value="DAGK_cat"/>
    <property type="match status" value="1"/>
</dbReference>
<sequence>MRVHAILNRHGGTLRTTDLDLLSSAIRGEFQLHGHEIEVELVEGPEIGDRIDAQAGRKDLDVLLVGGGDGTVSSAAAAVAGSPIALAILPAGTMNLFARSLQIPMGLDPAVKALANGRVVEVDIASVNGRYFVHQFAVGMHARMVRTREKLDYRSRFGKMWASVRAVVTAASSLPTVALRIEIDGRTQVIRTPAVAISNNIYGDGHLPYADDPRGGKLGIYIMHANSRVAVLKLTIDMMRGAWKDKGNLTVLTADELVIEHRRSKSRNRAVMDGELRSLDRRSEVRIHPRGLKVLVPDEASF</sequence>
<dbReference type="RefSeq" id="WP_119539278.1">
    <property type="nucleotide sequence ID" value="NZ_QYRN01000003.1"/>
</dbReference>
<dbReference type="InterPro" id="IPR017438">
    <property type="entry name" value="ATP-NAD_kinase_N"/>
</dbReference>
<keyword evidence="3" id="KW-1185">Reference proteome</keyword>
<dbReference type="OrthoDB" id="9815110at2"/>
<proteinExistence type="predicted"/>
<organism evidence="2 3">
    <name type="scientific">Aureimonas flava</name>
    <dbReference type="NCBI Taxonomy" id="2320271"/>
    <lineage>
        <taxon>Bacteria</taxon>
        <taxon>Pseudomonadati</taxon>
        <taxon>Pseudomonadota</taxon>
        <taxon>Alphaproteobacteria</taxon>
        <taxon>Hyphomicrobiales</taxon>
        <taxon>Aurantimonadaceae</taxon>
        <taxon>Aureimonas</taxon>
    </lineage>
</organism>
<dbReference type="PANTHER" id="PTHR30492:SF0">
    <property type="entry name" value="METHYLGLYOXAL SYNTHASE"/>
    <property type="match status" value="1"/>
</dbReference>
<dbReference type="EMBL" id="QYRN01000003">
    <property type="protein sequence ID" value="RIY02142.1"/>
    <property type="molecule type" value="Genomic_DNA"/>
</dbReference>
<comment type="caution">
    <text evidence="2">The sequence shown here is derived from an EMBL/GenBank/DDBJ whole genome shotgun (WGS) entry which is preliminary data.</text>
</comment>
<dbReference type="Gene3D" id="3.40.50.10330">
    <property type="entry name" value="Probable inorganic polyphosphate/atp-NAD kinase, domain 1"/>
    <property type="match status" value="1"/>
</dbReference>
<accession>A0A3A1WQ70</accession>
<dbReference type="Proteomes" id="UP000265750">
    <property type="component" value="Unassembled WGS sequence"/>
</dbReference>
<dbReference type="Gene3D" id="2.60.200.40">
    <property type="match status" value="1"/>
</dbReference>
<dbReference type="Pfam" id="PF19279">
    <property type="entry name" value="YegS_C"/>
    <property type="match status" value="1"/>
</dbReference>
<reference evidence="3" key="1">
    <citation type="submission" date="2018-09" db="EMBL/GenBank/DDBJ databases">
        <authorList>
            <person name="Tuo L."/>
        </authorList>
    </citation>
    <scope>NUCLEOTIDE SEQUENCE [LARGE SCALE GENOMIC DNA]</scope>
    <source>
        <strain evidence="3">M2BS4Y-1</strain>
    </source>
</reference>